<accession>A0A6J8DUL7</accession>
<organism evidence="3 4">
    <name type="scientific">Mytilus coruscus</name>
    <name type="common">Sea mussel</name>
    <dbReference type="NCBI Taxonomy" id="42192"/>
    <lineage>
        <taxon>Eukaryota</taxon>
        <taxon>Metazoa</taxon>
        <taxon>Spiralia</taxon>
        <taxon>Lophotrochozoa</taxon>
        <taxon>Mollusca</taxon>
        <taxon>Bivalvia</taxon>
        <taxon>Autobranchia</taxon>
        <taxon>Pteriomorphia</taxon>
        <taxon>Mytilida</taxon>
        <taxon>Mytiloidea</taxon>
        <taxon>Mytilidae</taxon>
        <taxon>Mytilinae</taxon>
        <taxon>Mytilus</taxon>
    </lineage>
</organism>
<dbReference type="Proteomes" id="UP000507470">
    <property type="component" value="Unassembled WGS sequence"/>
</dbReference>
<dbReference type="Pfam" id="PF17921">
    <property type="entry name" value="Integrase_H2C2"/>
    <property type="match status" value="1"/>
</dbReference>
<protein>
    <recommendedName>
        <fullName evidence="2">Integrase zinc-binding domain-containing protein</fullName>
    </recommendedName>
</protein>
<sequence length="259" mass="29372">MQVSEALYCLSRSPNRDNIESSDQADPFFHYVPEQVGDIQFEGKRVEFPNFMDSESADCISDDHNIVLKSGDRNSPNITKHDIHSESDVENQSAESQEKDISTDNNKIYTHSTNKSSTFSSESCGTLTDSSFETASGQDKLKDNFTEAIGIFLNGDNSTNTFHKLQERDPYFSYIENSQKAARKLLLEVPNYDMVDGLLLHTRTAKCKRTKLFDSYQLALPEIAIKTDIRLYHDSSLGGHGGIQHTVDMLKEHYYFPKF</sequence>
<evidence type="ECO:0000256" key="1">
    <source>
        <dbReference type="SAM" id="MobiDB-lite"/>
    </source>
</evidence>
<proteinExistence type="predicted"/>
<name>A0A6J8DUL7_MYTCO</name>
<evidence type="ECO:0000313" key="3">
    <source>
        <dbReference type="EMBL" id="CAC5411407.1"/>
    </source>
</evidence>
<evidence type="ECO:0000259" key="2">
    <source>
        <dbReference type="Pfam" id="PF17921"/>
    </source>
</evidence>
<dbReference type="EMBL" id="CACVKT020007842">
    <property type="protein sequence ID" value="CAC5411407.1"/>
    <property type="molecule type" value="Genomic_DNA"/>
</dbReference>
<feature type="domain" description="Integrase zinc-binding" evidence="2">
    <location>
        <begin position="227"/>
        <end position="258"/>
    </location>
</feature>
<feature type="region of interest" description="Disordered" evidence="1">
    <location>
        <begin position="67"/>
        <end position="123"/>
    </location>
</feature>
<dbReference type="OrthoDB" id="6110546at2759"/>
<dbReference type="AlphaFoldDB" id="A0A6J8DUL7"/>
<gene>
    <name evidence="3" type="ORF">MCOR_44503</name>
</gene>
<keyword evidence="4" id="KW-1185">Reference proteome</keyword>
<reference evidence="3 4" key="1">
    <citation type="submission" date="2020-06" db="EMBL/GenBank/DDBJ databases">
        <authorList>
            <person name="Li R."/>
            <person name="Bekaert M."/>
        </authorList>
    </citation>
    <scope>NUCLEOTIDE SEQUENCE [LARGE SCALE GENOMIC DNA]</scope>
    <source>
        <strain evidence="4">wild</strain>
    </source>
</reference>
<feature type="compositionally biased region" description="Low complexity" evidence="1">
    <location>
        <begin position="110"/>
        <end position="123"/>
    </location>
</feature>
<dbReference type="InterPro" id="IPR041588">
    <property type="entry name" value="Integrase_H2C2"/>
</dbReference>
<evidence type="ECO:0000313" key="4">
    <source>
        <dbReference type="Proteomes" id="UP000507470"/>
    </source>
</evidence>